<feature type="transmembrane region" description="Helical" evidence="1">
    <location>
        <begin position="190"/>
        <end position="211"/>
    </location>
</feature>
<evidence type="ECO:0000313" key="2">
    <source>
        <dbReference type="EMBL" id="QHT78069.1"/>
    </source>
</evidence>
<proteinExistence type="predicted"/>
<protein>
    <submittedName>
        <fullName evidence="2">Uncharacterized protein</fullName>
    </submittedName>
</protein>
<feature type="transmembrane region" description="Helical" evidence="1">
    <location>
        <begin position="42"/>
        <end position="60"/>
    </location>
</feature>
<keyword evidence="1" id="KW-0812">Transmembrane</keyword>
<keyword evidence="1" id="KW-1133">Transmembrane helix</keyword>
<feature type="transmembrane region" description="Helical" evidence="1">
    <location>
        <begin position="135"/>
        <end position="158"/>
    </location>
</feature>
<feature type="transmembrane region" description="Helical" evidence="1">
    <location>
        <begin position="102"/>
        <end position="123"/>
    </location>
</feature>
<feature type="transmembrane region" description="Helical" evidence="1">
    <location>
        <begin position="255"/>
        <end position="275"/>
    </location>
</feature>
<evidence type="ECO:0000256" key="1">
    <source>
        <dbReference type="SAM" id="Phobius"/>
    </source>
</evidence>
<dbReference type="SUPFAM" id="SSF49899">
    <property type="entry name" value="Concanavalin A-like lectins/glucanases"/>
    <property type="match status" value="1"/>
</dbReference>
<dbReference type="EMBL" id="MN739929">
    <property type="protein sequence ID" value="QHT78069.1"/>
    <property type="molecule type" value="Genomic_DNA"/>
</dbReference>
<accession>A0A6C0HC41</accession>
<feature type="transmembrane region" description="Helical" evidence="1">
    <location>
        <begin position="223"/>
        <end position="243"/>
    </location>
</feature>
<reference evidence="2" key="1">
    <citation type="journal article" date="2020" name="Nature">
        <title>Giant virus diversity and host interactions through global metagenomics.</title>
        <authorList>
            <person name="Schulz F."/>
            <person name="Roux S."/>
            <person name="Paez-Espino D."/>
            <person name="Jungbluth S."/>
            <person name="Walsh D.A."/>
            <person name="Denef V.J."/>
            <person name="McMahon K.D."/>
            <person name="Konstantinidis K.T."/>
            <person name="Eloe-Fadrosh E.A."/>
            <person name="Kyrpides N.C."/>
            <person name="Woyke T."/>
        </authorList>
    </citation>
    <scope>NUCLEOTIDE SEQUENCE</scope>
    <source>
        <strain evidence="2">GVMAG-M-3300023179-91</strain>
    </source>
</reference>
<organism evidence="2">
    <name type="scientific">viral metagenome</name>
    <dbReference type="NCBI Taxonomy" id="1070528"/>
    <lineage>
        <taxon>unclassified sequences</taxon>
        <taxon>metagenomes</taxon>
        <taxon>organismal metagenomes</taxon>
    </lineage>
</organism>
<sequence length="572" mass="64335">MSSSNKSNVVQAIPLIEASVISNPEKVGRTIVGGLSLHKPSIFKLGFLITYAIVVCYFLVNDPGKFVSKYPSIFNFIALLSGVFLFYNAAKSNADFIDFRFSTFKIFIILLCVFVLSISFYRYNPGGYIMEYLSTPIYGLIVASFVFFTLYFLLTIYFSYSSKNQIVKPDTETYLKYMSDINKLFTVMKYSSISVVTGFFIIILAMFGAQITANISSNNYGKAFLNIIIIIVIAAIVFRALTYSNFYQNSPLTQLIVNFIFYIPCLLVAFIDNFVKLSGLDSKSAKDSGLFKPTPTDYILLVIAILLNVGYFAYPYAADKFSKQGGVMLIDNPIYTNSENILASYQSLNKFDIYDLNYDASFNTDFNYTYAISFWVYIDAASPSMSSAYNTYTSLLNYGGKPNVLYKGADNTLMITMDSTSAPKTKYTPKTPPFEVDDNGNRIIYVKKDILLQKWNNIIINYNGGTLDIFYNGELVKSSIEVLSWMSYDTLSVGTKNGIHGGICNLIYFNKSLNIQQINNLYNSVKDNTPPVYKSSEETIKHIAEDVPSTMNNPVSSIRNYTNTLGDKFKNK</sequence>
<keyword evidence="1" id="KW-0472">Membrane</keyword>
<dbReference type="AlphaFoldDB" id="A0A6C0HC41"/>
<name>A0A6C0HC41_9ZZZZ</name>
<dbReference type="Gene3D" id="2.60.120.200">
    <property type="match status" value="1"/>
</dbReference>
<feature type="transmembrane region" description="Helical" evidence="1">
    <location>
        <begin position="295"/>
        <end position="314"/>
    </location>
</feature>
<dbReference type="Pfam" id="PF13385">
    <property type="entry name" value="Laminin_G_3"/>
    <property type="match status" value="1"/>
</dbReference>
<feature type="transmembrane region" description="Helical" evidence="1">
    <location>
        <begin position="72"/>
        <end position="90"/>
    </location>
</feature>
<dbReference type="InterPro" id="IPR013320">
    <property type="entry name" value="ConA-like_dom_sf"/>
</dbReference>